<dbReference type="Gene3D" id="1.10.3730.20">
    <property type="match status" value="1"/>
</dbReference>
<dbReference type="RefSeq" id="WP_380024823.1">
    <property type="nucleotide sequence ID" value="NZ_JBHSHC010000033.1"/>
</dbReference>
<evidence type="ECO:0000313" key="9">
    <source>
        <dbReference type="EMBL" id="MFC4766935.1"/>
    </source>
</evidence>
<feature type="transmembrane region" description="Helical" evidence="7">
    <location>
        <begin position="213"/>
        <end position="231"/>
    </location>
</feature>
<feature type="transmembrane region" description="Helical" evidence="7">
    <location>
        <begin position="94"/>
        <end position="115"/>
    </location>
</feature>
<comment type="similarity">
    <text evidence="2">Belongs to the EamA transporter family.</text>
</comment>
<dbReference type="EMBL" id="JBHSHC010000033">
    <property type="protein sequence ID" value="MFC4766935.1"/>
    <property type="molecule type" value="Genomic_DNA"/>
</dbReference>
<reference evidence="10" key="1">
    <citation type="journal article" date="2019" name="Int. J. Syst. Evol. Microbiol.">
        <title>The Global Catalogue of Microorganisms (GCM) 10K type strain sequencing project: providing services to taxonomists for standard genome sequencing and annotation.</title>
        <authorList>
            <consortium name="The Broad Institute Genomics Platform"/>
            <consortium name="The Broad Institute Genome Sequencing Center for Infectious Disease"/>
            <person name="Wu L."/>
            <person name="Ma J."/>
        </authorList>
    </citation>
    <scope>NUCLEOTIDE SEQUENCE [LARGE SCALE GENOMIC DNA]</scope>
    <source>
        <strain evidence="10">WYCCWR 12678</strain>
    </source>
</reference>
<proteinExistence type="inferred from homology"/>
<dbReference type="Proteomes" id="UP001596002">
    <property type="component" value="Unassembled WGS sequence"/>
</dbReference>
<evidence type="ECO:0000256" key="3">
    <source>
        <dbReference type="ARBA" id="ARBA00022475"/>
    </source>
</evidence>
<dbReference type="SUPFAM" id="SSF103481">
    <property type="entry name" value="Multidrug resistance efflux transporter EmrE"/>
    <property type="match status" value="2"/>
</dbReference>
<evidence type="ECO:0000256" key="7">
    <source>
        <dbReference type="SAM" id="Phobius"/>
    </source>
</evidence>
<feature type="domain" description="EamA" evidence="8">
    <location>
        <begin position="6"/>
        <end position="138"/>
    </location>
</feature>
<keyword evidence="4 7" id="KW-0812">Transmembrane</keyword>
<feature type="transmembrane region" description="Helical" evidence="7">
    <location>
        <begin position="71"/>
        <end position="88"/>
    </location>
</feature>
<dbReference type="InterPro" id="IPR000620">
    <property type="entry name" value="EamA_dom"/>
</dbReference>
<dbReference type="InterPro" id="IPR037185">
    <property type="entry name" value="EmrE-like"/>
</dbReference>
<feature type="transmembrane region" description="Helical" evidence="7">
    <location>
        <begin position="42"/>
        <end position="59"/>
    </location>
</feature>
<evidence type="ECO:0000256" key="1">
    <source>
        <dbReference type="ARBA" id="ARBA00004651"/>
    </source>
</evidence>
<evidence type="ECO:0000256" key="2">
    <source>
        <dbReference type="ARBA" id="ARBA00007362"/>
    </source>
</evidence>
<gene>
    <name evidence="9" type="ORF">ACFO8Q_06075</name>
</gene>
<evidence type="ECO:0000256" key="5">
    <source>
        <dbReference type="ARBA" id="ARBA00022989"/>
    </source>
</evidence>
<dbReference type="PANTHER" id="PTHR42920">
    <property type="entry name" value="OS03G0707200 PROTEIN-RELATED"/>
    <property type="match status" value="1"/>
</dbReference>
<feature type="transmembrane region" description="Helical" evidence="7">
    <location>
        <begin position="269"/>
        <end position="288"/>
    </location>
</feature>
<evidence type="ECO:0000259" key="8">
    <source>
        <dbReference type="Pfam" id="PF00892"/>
    </source>
</evidence>
<protein>
    <submittedName>
        <fullName evidence="9">EamA family transporter</fullName>
    </submittedName>
</protein>
<comment type="subcellular location">
    <subcellularLocation>
        <location evidence="1">Cell membrane</location>
        <topology evidence="1">Multi-pass membrane protein</topology>
    </subcellularLocation>
</comment>
<dbReference type="Pfam" id="PF00892">
    <property type="entry name" value="EamA"/>
    <property type="match status" value="2"/>
</dbReference>
<feature type="transmembrane region" description="Helical" evidence="7">
    <location>
        <begin position="243"/>
        <end position="263"/>
    </location>
</feature>
<feature type="transmembrane region" description="Helical" evidence="7">
    <location>
        <begin position="122"/>
        <end position="142"/>
    </location>
</feature>
<feature type="transmembrane region" description="Helical" evidence="7">
    <location>
        <begin position="148"/>
        <end position="169"/>
    </location>
</feature>
<feature type="domain" description="EamA" evidence="8">
    <location>
        <begin position="152"/>
        <end position="284"/>
    </location>
</feature>
<keyword evidence="5 7" id="KW-1133">Transmembrane helix</keyword>
<comment type="caution">
    <text evidence="9">The sequence shown here is derived from an EMBL/GenBank/DDBJ whole genome shotgun (WGS) entry which is preliminary data.</text>
</comment>
<feature type="transmembrane region" description="Helical" evidence="7">
    <location>
        <begin position="181"/>
        <end position="201"/>
    </location>
</feature>
<evidence type="ECO:0000313" key="10">
    <source>
        <dbReference type="Proteomes" id="UP001596002"/>
    </source>
</evidence>
<name>A0ABV9PY16_9BACL</name>
<sequence length="301" mass="32767">MNRLTASFLVLLGAASYGLISPIVKMAYDAGFTPQDVTSSQYAFSLLVLAGLIASRWNAFRKLTRRDVRLLSFLGILGTGTSIFYYVSLEYLPASLAIVLLFQFAWIVMVIDYLVTRKKPSPVKWLSLAFIMIGTMFAVNLFETDWSRVSAFGLLLGLLSSVTYGLFLFWNGKVESKAPAIINSFVIASASLVSISIVFPPKFLWNGTLGEGLWIWALMIGCLGQVIPPILFNKGIPVVGGSLAGLLASIELPVAVVAALLLLKESVTLSEWLGIGLIVTGIIVAEVMDRELVLKLEKAHE</sequence>
<keyword evidence="10" id="KW-1185">Reference proteome</keyword>
<evidence type="ECO:0000256" key="4">
    <source>
        <dbReference type="ARBA" id="ARBA00022692"/>
    </source>
</evidence>
<accession>A0ABV9PY16</accession>
<dbReference type="InterPro" id="IPR051258">
    <property type="entry name" value="Diverse_Substrate_Transporter"/>
</dbReference>
<organism evidence="9 10">
    <name type="scientific">Effusibacillus consociatus</name>
    <dbReference type="NCBI Taxonomy" id="1117041"/>
    <lineage>
        <taxon>Bacteria</taxon>
        <taxon>Bacillati</taxon>
        <taxon>Bacillota</taxon>
        <taxon>Bacilli</taxon>
        <taxon>Bacillales</taxon>
        <taxon>Alicyclobacillaceae</taxon>
        <taxon>Effusibacillus</taxon>
    </lineage>
</organism>
<keyword evidence="3" id="KW-1003">Cell membrane</keyword>
<dbReference type="PANTHER" id="PTHR42920:SF5">
    <property type="entry name" value="EAMA DOMAIN-CONTAINING PROTEIN"/>
    <property type="match status" value="1"/>
</dbReference>
<evidence type="ECO:0000256" key="6">
    <source>
        <dbReference type="ARBA" id="ARBA00023136"/>
    </source>
</evidence>
<keyword evidence="6 7" id="KW-0472">Membrane</keyword>